<dbReference type="GO" id="GO:0016485">
    <property type="term" value="P:protein processing"/>
    <property type="evidence" value="ECO:0007669"/>
    <property type="project" value="TreeGrafter"/>
</dbReference>
<dbReference type="GO" id="GO:0004190">
    <property type="term" value="F:aspartic-type endopeptidase activity"/>
    <property type="evidence" value="ECO:0007669"/>
    <property type="project" value="UniProtKB-KW"/>
</dbReference>
<evidence type="ECO:0000256" key="1">
    <source>
        <dbReference type="ARBA" id="ARBA00006814"/>
    </source>
</evidence>
<keyword evidence="6" id="KW-1185">Reference proteome</keyword>
<dbReference type="InterPro" id="IPR000671">
    <property type="entry name" value="Peptidase_A31"/>
</dbReference>
<dbReference type="NCBIfam" id="TIGR00072">
    <property type="entry name" value="hydrog_prot"/>
    <property type="match status" value="1"/>
</dbReference>
<dbReference type="SUPFAM" id="SSF53163">
    <property type="entry name" value="HybD-like"/>
    <property type="match status" value="1"/>
</dbReference>
<keyword evidence="3" id="KW-0064">Aspartyl protease</keyword>
<proteinExistence type="inferred from homology"/>
<dbReference type="GO" id="GO:0008047">
    <property type="term" value="F:enzyme activator activity"/>
    <property type="evidence" value="ECO:0007669"/>
    <property type="project" value="InterPro"/>
</dbReference>
<evidence type="ECO:0000256" key="2">
    <source>
        <dbReference type="ARBA" id="ARBA00022670"/>
    </source>
</evidence>
<evidence type="ECO:0000256" key="3">
    <source>
        <dbReference type="ARBA" id="ARBA00022750"/>
    </source>
</evidence>
<dbReference type="OrthoDB" id="9808862at2"/>
<accession>A0A1I2T4M8</accession>
<dbReference type="RefSeq" id="WP_090728628.1">
    <property type="nucleotide sequence ID" value="NZ_FOOU01000009.1"/>
</dbReference>
<keyword evidence="4" id="KW-0378">Hydrolase</keyword>
<dbReference type="EMBL" id="FOOU01000009">
    <property type="protein sequence ID" value="SFG59922.1"/>
    <property type="molecule type" value="Genomic_DNA"/>
</dbReference>
<sequence length="162" mass="17497">MKPLIISIGNRYRCDDGVGPYTLDLLQLVLGESSDFIENIGDTSALLDIWQDRDKVVLIDACYADDTDDKNLGQIFRLDGLNESLPADNPVSSNHAISIANAIELGKLLHQLPQSLTIYSISGNNFSQGEAISPPLLIAAQHLVSLISDELNTGMKACTSTP</sequence>
<evidence type="ECO:0000256" key="4">
    <source>
        <dbReference type="ARBA" id="ARBA00022801"/>
    </source>
</evidence>
<gene>
    <name evidence="5" type="ORF">SAMN05216175_10985</name>
</gene>
<organism evidence="5 6">
    <name type="scientific">Neptunomonas qingdaonensis</name>
    <dbReference type="NCBI Taxonomy" id="1045558"/>
    <lineage>
        <taxon>Bacteria</taxon>
        <taxon>Pseudomonadati</taxon>
        <taxon>Pseudomonadota</taxon>
        <taxon>Gammaproteobacteria</taxon>
        <taxon>Oceanospirillales</taxon>
        <taxon>Oceanospirillaceae</taxon>
        <taxon>Neptunomonas</taxon>
    </lineage>
</organism>
<keyword evidence="2 5" id="KW-0645">Protease</keyword>
<evidence type="ECO:0000313" key="5">
    <source>
        <dbReference type="EMBL" id="SFG59922.1"/>
    </source>
</evidence>
<dbReference type="CDD" id="cd00518">
    <property type="entry name" value="H2MP"/>
    <property type="match status" value="1"/>
</dbReference>
<dbReference type="InterPro" id="IPR023430">
    <property type="entry name" value="Pept_HybD-like_dom_sf"/>
</dbReference>
<dbReference type="Proteomes" id="UP000198623">
    <property type="component" value="Unassembled WGS sequence"/>
</dbReference>
<dbReference type="PANTHER" id="PTHR30302:SF1">
    <property type="entry name" value="HYDROGENASE 2 MATURATION PROTEASE"/>
    <property type="match status" value="1"/>
</dbReference>
<reference evidence="6" key="1">
    <citation type="submission" date="2016-10" db="EMBL/GenBank/DDBJ databases">
        <authorList>
            <person name="Varghese N."/>
            <person name="Submissions S."/>
        </authorList>
    </citation>
    <scope>NUCLEOTIDE SEQUENCE [LARGE SCALE GENOMIC DNA]</scope>
    <source>
        <strain evidence="6">CGMCC 1.10971</strain>
    </source>
</reference>
<protein>
    <submittedName>
        <fullName evidence="5">Hydrogenase maturation protease</fullName>
    </submittedName>
</protein>
<evidence type="ECO:0000313" key="6">
    <source>
        <dbReference type="Proteomes" id="UP000198623"/>
    </source>
</evidence>
<dbReference type="PANTHER" id="PTHR30302">
    <property type="entry name" value="HYDROGENASE 1 MATURATION PROTEASE"/>
    <property type="match status" value="1"/>
</dbReference>
<comment type="similarity">
    <text evidence="1">Belongs to the peptidase A31 family.</text>
</comment>
<dbReference type="Gene3D" id="3.40.50.1450">
    <property type="entry name" value="HybD-like"/>
    <property type="match status" value="1"/>
</dbReference>
<name>A0A1I2T4M8_9GAMM</name>
<dbReference type="STRING" id="1045558.SAMN05216175_10985"/>
<dbReference type="AlphaFoldDB" id="A0A1I2T4M8"/>